<reference evidence="2" key="1">
    <citation type="submission" date="2020-10" db="EMBL/GenBank/DDBJ databases">
        <authorList>
            <person name="Abbas A."/>
            <person name="Razzaq R."/>
            <person name="Waqas M."/>
            <person name="Abbas N."/>
            <person name="Nielsen T.K."/>
            <person name="Hansen L.H."/>
            <person name="Hussain S."/>
            <person name="Shahid M."/>
        </authorList>
    </citation>
    <scope>NUCLEOTIDE SEQUENCE</scope>
    <source>
        <strain evidence="2">S14</strain>
    </source>
</reference>
<evidence type="ECO:0000313" key="2">
    <source>
        <dbReference type="EMBL" id="MDR4307862.1"/>
    </source>
</evidence>
<evidence type="ECO:0000313" key="3">
    <source>
        <dbReference type="Proteomes" id="UP001181622"/>
    </source>
</evidence>
<sequence length="170" mass="17902">MLKPIRVKRLSDFVPEAIGPVAARQGFAGGEVLARWAAIVGPEIAAVAAPVKLQTPRGKSSDPDAAQNRSTLTLRVEGAFALEIQHRSREIIERVNAHLGWPYVGQVKIRQGSLASGSGRPPRRAAPPATEAERVAARAAAASVEDPELAEALARLGEAALAAARTPRRG</sequence>
<feature type="region of interest" description="Disordered" evidence="1">
    <location>
        <begin position="113"/>
        <end position="134"/>
    </location>
</feature>
<protein>
    <submittedName>
        <fullName evidence="2">DUF721 domain-containing protein</fullName>
    </submittedName>
</protein>
<name>A0ABU1DIB9_9HYPH</name>
<dbReference type="Pfam" id="PF05258">
    <property type="entry name" value="DciA"/>
    <property type="match status" value="1"/>
</dbReference>
<evidence type="ECO:0000256" key="1">
    <source>
        <dbReference type="SAM" id="MobiDB-lite"/>
    </source>
</evidence>
<keyword evidence="3" id="KW-1185">Reference proteome</keyword>
<accession>A0ABU1DIB9</accession>
<dbReference type="Proteomes" id="UP001181622">
    <property type="component" value="Unassembled WGS sequence"/>
</dbReference>
<proteinExistence type="predicted"/>
<dbReference type="EMBL" id="JADBEO010000034">
    <property type="protein sequence ID" value="MDR4307862.1"/>
    <property type="molecule type" value="Genomic_DNA"/>
</dbReference>
<dbReference type="PIRSF" id="PIRSF032064">
    <property type="entry name" value="UCP032064"/>
    <property type="match status" value="1"/>
</dbReference>
<dbReference type="InterPro" id="IPR010593">
    <property type="entry name" value="DUF1159"/>
</dbReference>
<gene>
    <name evidence="2" type="ORF">IHQ68_14655</name>
</gene>
<organism evidence="2 3">
    <name type="scientific">Chelatococcus sambhunathii</name>
    <dbReference type="NCBI Taxonomy" id="363953"/>
    <lineage>
        <taxon>Bacteria</taxon>
        <taxon>Pseudomonadati</taxon>
        <taxon>Pseudomonadota</taxon>
        <taxon>Alphaproteobacteria</taxon>
        <taxon>Hyphomicrobiales</taxon>
        <taxon>Chelatococcaceae</taxon>
        <taxon>Chelatococcus</taxon>
    </lineage>
</organism>
<dbReference type="InterPro" id="IPR007922">
    <property type="entry name" value="DciA-like"/>
</dbReference>
<comment type="caution">
    <text evidence="2">The sequence shown here is derived from an EMBL/GenBank/DDBJ whole genome shotgun (WGS) entry which is preliminary data.</text>
</comment>
<dbReference type="RefSeq" id="WP_309393129.1">
    <property type="nucleotide sequence ID" value="NZ_JADBEO010000034.1"/>
</dbReference>